<evidence type="ECO:0008006" key="5">
    <source>
        <dbReference type="Google" id="ProtNLM"/>
    </source>
</evidence>
<dbReference type="InterPro" id="IPR037126">
    <property type="entry name" value="PdaC/RsiV-like_sf"/>
</dbReference>
<accession>A0A1I6G6C2</accession>
<feature type="domain" description="DUF3298" evidence="1">
    <location>
        <begin position="121"/>
        <end position="188"/>
    </location>
</feature>
<proteinExistence type="predicted"/>
<dbReference type="InterPro" id="IPR025303">
    <property type="entry name" value="PdaC"/>
</dbReference>
<name>A0A1I6G6C2_9FLAO</name>
<dbReference type="Gene3D" id="3.30.565.40">
    <property type="entry name" value="Fervidobacterium nodosum Rt17-B1 like"/>
    <property type="match status" value="1"/>
</dbReference>
<dbReference type="Pfam" id="PF11738">
    <property type="entry name" value="DUF3298"/>
    <property type="match status" value="1"/>
</dbReference>
<dbReference type="Gene3D" id="3.90.640.20">
    <property type="entry name" value="Heat-shock cognate protein, ATPase"/>
    <property type="match status" value="1"/>
</dbReference>
<keyword evidence="4" id="KW-1185">Reference proteome</keyword>
<dbReference type="AlphaFoldDB" id="A0A1I6G6C2"/>
<protein>
    <recommendedName>
        <fullName evidence="5">DUF3298 domain-containing protein</fullName>
    </recommendedName>
</protein>
<reference evidence="3 4" key="1">
    <citation type="submission" date="2016-10" db="EMBL/GenBank/DDBJ databases">
        <authorList>
            <person name="de Groot N.N."/>
        </authorList>
    </citation>
    <scope>NUCLEOTIDE SEQUENCE [LARGE SCALE GENOMIC DNA]</scope>
    <source>
        <strain evidence="3 4">DSM 21019</strain>
    </source>
</reference>
<dbReference type="Pfam" id="PF13739">
    <property type="entry name" value="PdaC"/>
    <property type="match status" value="1"/>
</dbReference>
<evidence type="ECO:0000313" key="3">
    <source>
        <dbReference type="EMBL" id="SFR37671.1"/>
    </source>
</evidence>
<evidence type="ECO:0000313" key="4">
    <source>
        <dbReference type="Proteomes" id="UP000199534"/>
    </source>
</evidence>
<evidence type="ECO:0000259" key="2">
    <source>
        <dbReference type="Pfam" id="PF13739"/>
    </source>
</evidence>
<feature type="domain" description="Deacetylase PdaC" evidence="2">
    <location>
        <begin position="34"/>
        <end position="92"/>
    </location>
</feature>
<organism evidence="3 4">
    <name type="scientific">Robiginitalea myxolifaciens</name>
    <dbReference type="NCBI Taxonomy" id="400055"/>
    <lineage>
        <taxon>Bacteria</taxon>
        <taxon>Pseudomonadati</taxon>
        <taxon>Bacteroidota</taxon>
        <taxon>Flavobacteriia</taxon>
        <taxon>Flavobacteriales</taxon>
        <taxon>Flavobacteriaceae</taxon>
        <taxon>Robiginitalea</taxon>
    </lineage>
</organism>
<dbReference type="STRING" id="400055.SAMN04490243_1300"/>
<sequence length="207" mass="23011">MGPEDNRLARQVKTSLEEEIIYWLDYAESNKATTIREAIASFTAGHAELQEKFPDETAPWEADIQGEVSYSSPLLLCISLEGYLFTGGAHGYSSLRYLNFDAENARELESAELFADIAGFTSLAEMAFRKQYEVPADQDINSTGFMFEDNRFSLPESIGFGEAGVLLHYDPYEVASYADGPLSLTIPYREAAPFLNPEYSPVNTTSP</sequence>
<dbReference type="InterPro" id="IPR021729">
    <property type="entry name" value="DUF3298"/>
</dbReference>
<dbReference type="Proteomes" id="UP000199534">
    <property type="component" value="Unassembled WGS sequence"/>
</dbReference>
<gene>
    <name evidence="3" type="ORF">SAMN04490243_1300</name>
</gene>
<evidence type="ECO:0000259" key="1">
    <source>
        <dbReference type="Pfam" id="PF11738"/>
    </source>
</evidence>
<dbReference type="EMBL" id="FOYQ01000001">
    <property type="protein sequence ID" value="SFR37671.1"/>
    <property type="molecule type" value="Genomic_DNA"/>
</dbReference>